<dbReference type="AlphaFoldDB" id="D4AX36"/>
<evidence type="ECO:0000256" key="6">
    <source>
        <dbReference type="ARBA" id="ARBA00042190"/>
    </source>
</evidence>
<dbReference type="OMA" id="ERDEDFW"/>
<dbReference type="GO" id="GO:0016740">
    <property type="term" value="F:transferase activity"/>
    <property type="evidence" value="ECO:0007669"/>
    <property type="project" value="UniProtKB-KW"/>
</dbReference>
<evidence type="ECO:0000256" key="9">
    <source>
        <dbReference type="SAM" id="MobiDB-lite"/>
    </source>
</evidence>
<evidence type="ECO:0000313" key="12">
    <source>
        <dbReference type="Proteomes" id="UP000008866"/>
    </source>
</evidence>
<protein>
    <recommendedName>
        <fullName evidence="3">Ubiquitin-conjugating enzyme E2 2</fullName>
    </recommendedName>
    <alternativeName>
        <fullName evidence="5">E2 ubiquitin-conjugating enzyme 2</fullName>
    </alternativeName>
    <alternativeName>
        <fullName evidence="6">Ubiquitin carrier protein UBC2</fullName>
    </alternativeName>
    <alternativeName>
        <fullName evidence="4">Ubiquitin-protein ligase UBC2</fullName>
    </alternativeName>
</protein>
<dbReference type="Gene3D" id="3.10.110.10">
    <property type="entry name" value="Ubiquitin Conjugating Enzyme"/>
    <property type="match status" value="1"/>
</dbReference>
<comment type="caution">
    <text evidence="11">The sequence shown here is derived from an EMBL/GenBank/DDBJ whole genome shotgun (WGS) entry which is preliminary data.</text>
</comment>
<dbReference type="SMART" id="SM00212">
    <property type="entry name" value="UBCc"/>
    <property type="match status" value="1"/>
</dbReference>
<dbReference type="Proteomes" id="UP000008866">
    <property type="component" value="Unassembled WGS sequence"/>
</dbReference>
<proteinExistence type="inferred from homology"/>
<accession>D4AX36</accession>
<dbReference type="InterPro" id="IPR000608">
    <property type="entry name" value="UBC"/>
</dbReference>
<dbReference type="SUPFAM" id="SSF54495">
    <property type="entry name" value="UBC-like"/>
    <property type="match status" value="1"/>
</dbReference>
<dbReference type="PROSITE" id="PS50127">
    <property type="entry name" value="UBC_2"/>
    <property type="match status" value="1"/>
</dbReference>
<dbReference type="EMBL" id="ABSU01000016">
    <property type="protein sequence ID" value="EFE32241.1"/>
    <property type="molecule type" value="Genomic_DNA"/>
</dbReference>
<evidence type="ECO:0000256" key="8">
    <source>
        <dbReference type="RuleBase" id="RU362109"/>
    </source>
</evidence>
<dbReference type="eggNOG" id="KOG0425">
    <property type="taxonomic scope" value="Eukaryota"/>
</dbReference>
<evidence type="ECO:0000259" key="10">
    <source>
        <dbReference type="PROSITE" id="PS50127"/>
    </source>
</evidence>
<comment type="similarity">
    <text evidence="8">Belongs to the ubiquitin-conjugating enzyme family.</text>
</comment>
<dbReference type="STRING" id="663331.D4AX36"/>
<feature type="active site" description="Glycyl thioester intermediate" evidence="7">
    <location>
        <position position="127"/>
    </location>
</feature>
<feature type="domain" description="UBC core" evidence="10">
    <location>
        <begin position="1"/>
        <end position="202"/>
    </location>
</feature>
<keyword evidence="2 8" id="KW-0833">Ubl conjugation pathway</keyword>
<name>D4AX36_ARTBC</name>
<gene>
    <name evidence="11" type="ORF">ARB_00763</name>
</gene>
<dbReference type="Pfam" id="PF00179">
    <property type="entry name" value="UQ_con"/>
    <property type="match status" value="2"/>
</dbReference>
<reference evidence="12" key="1">
    <citation type="journal article" date="2011" name="Genome Biol.">
        <title>Comparative and functional genomics provide insights into the pathogenicity of dermatophytic fungi.</title>
        <authorList>
            <person name="Burmester A."/>
            <person name="Shelest E."/>
            <person name="Gloeckner G."/>
            <person name="Heddergott C."/>
            <person name="Schindler S."/>
            <person name="Staib P."/>
            <person name="Heidel A."/>
            <person name="Felder M."/>
            <person name="Petzold A."/>
            <person name="Szafranski K."/>
            <person name="Feuermann M."/>
            <person name="Pedruzzi I."/>
            <person name="Priebe S."/>
            <person name="Groth M."/>
            <person name="Winkler R."/>
            <person name="Li W."/>
            <person name="Kniemeyer O."/>
            <person name="Schroeckh V."/>
            <person name="Hertweck C."/>
            <person name="Hube B."/>
            <person name="White T.C."/>
            <person name="Platzer M."/>
            <person name="Guthke R."/>
            <person name="Heitman J."/>
            <person name="Woestemeyer J."/>
            <person name="Zipfel P.F."/>
            <person name="Monod M."/>
            <person name="Brakhage A.A."/>
        </authorList>
    </citation>
    <scope>NUCLEOTIDE SEQUENCE [LARGE SCALE GENOMIC DNA]</scope>
    <source>
        <strain evidence="12">ATCC MYA-4681 / CBS 112371</strain>
    </source>
</reference>
<evidence type="ECO:0000256" key="1">
    <source>
        <dbReference type="ARBA" id="ARBA00022679"/>
    </source>
</evidence>
<organism evidence="11 12">
    <name type="scientific">Arthroderma benhamiae (strain ATCC MYA-4681 / CBS 112371)</name>
    <name type="common">Trichophyton mentagrophytes</name>
    <dbReference type="NCBI Taxonomy" id="663331"/>
    <lineage>
        <taxon>Eukaryota</taxon>
        <taxon>Fungi</taxon>
        <taxon>Dikarya</taxon>
        <taxon>Ascomycota</taxon>
        <taxon>Pezizomycotina</taxon>
        <taxon>Eurotiomycetes</taxon>
        <taxon>Eurotiomycetidae</taxon>
        <taxon>Onygenales</taxon>
        <taxon>Arthrodermataceae</taxon>
        <taxon>Trichophyton</taxon>
    </lineage>
</organism>
<feature type="region of interest" description="Disordered" evidence="9">
    <location>
        <begin position="204"/>
        <end position="270"/>
    </location>
</feature>
<feature type="compositionally biased region" description="Acidic residues" evidence="9">
    <location>
        <begin position="250"/>
        <end position="262"/>
    </location>
</feature>
<feature type="compositionally biased region" description="Acidic residues" evidence="9">
    <location>
        <begin position="227"/>
        <end position="242"/>
    </location>
</feature>
<dbReference type="InterPro" id="IPR016135">
    <property type="entry name" value="UBQ-conjugating_enzyme/RWD"/>
</dbReference>
<dbReference type="KEGG" id="abe:ARB_00763"/>
<dbReference type="HOGENOM" id="CLU_030988_1_1_1"/>
<dbReference type="PROSITE" id="PS00183">
    <property type="entry name" value="UBC_1"/>
    <property type="match status" value="1"/>
</dbReference>
<evidence type="ECO:0000256" key="5">
    <source>
        <dbReference type="ARBA" id="ARBA00042179"/>
    </source>
</evidence>
<evidence type="ECO:0000256" key="3">
    <source>
        <dbReference type="ARBA" id="ARBA00039884"/>
    </source>
</evidence>
<sequence>MAERILMNEYKSLVKEKWLNIELSNDDIFNWDIALIVLNPDSLYHGGYFKGKITFPRNYPYSPPRKDLTLLPKTPLPDISREQKGAGGSYKVNWNGTGLTSDFCLLIEFRFTPSLWHPNIYDNGYVCISILHKPGEDEMSGELASERWSPAQRVESVLISIISLLDDAEVSSPANVEAGVQLRSNPAAYKKRVKAEVERSLKDIPDGYEMPTSHEASIAPPTKPVERDEDFWVDSGDEDSFEEMFGGSDSDCELDDDQDTGSEPEAGSPM</sequence>
<dbReference type="InterPro" id="IPR050113">
    <property type="entry name" value="Ub_conjugating_enzyme"/>
</dbReference>
<dbReference type="RefSeq" id="XP_003012881.1">
    <property type="nucleotide sequence ID" value="XM_003012835.1"/>
</dbReference>
<evidence type="ECO:0000256" key="4">
    <source>
        <dbReference type="ARBA" id="ARBA00041569"/>
    </source>
</evidence>
<dbReference type="GO" id="GO:0005524">
    <property type="term" value="F:ATP binding"/>
    <property type="evidence" value="ECO:0007669"/>
    <property type="project" value="UniProtKB-UniRule"/>
</dbReference>
<keyword evidence="12" id="KW-1185">Reference proteome</keyword>
<evidence type="ECO:0000256" key="2">
    <source>
        <dbReference type="ARBA" id="ARBA00022786"/>
    </source>
</evidence>
<evidence type="ECO:0000256" key="7">
    <source>
        <dbReference type="PROSITE-ProRule" id="PRU10133"/>
    </source>
</evidence>
<dbReference type="PANTHER" id="PTHR24067">
    <property type="entry name" value="UBIQUITIN-CONJUGATING ENZYME E2"/>
    <property type="match status" value="1"/>
</dbReference>
<dbReference type="InterPro" id="IPR023313">
    <property type="entry name" value="UBQ-conjugating_AS"/>
</dbReference>
<keyword evidence="8" id="KW-0067">ATP-binding</keyword>
<dbReference type="GeneID" id="9522959"/>
<keyword evidence="1" id="KW-0808">Transferase</keyword>
<evidence type="ECO:0000313" key="11">
    <source>
        <dbReference type="EMBL" id="EFE32241.1"/>
    </source>
</evidence>
<keyword evidence="8" id="KW-0547">Nucleotide-binding</keyword>